<dbReference type="AlphaFoldDB" id="X1KQQ1"/>
<gene>
    <name evidence="2" type="ORF">S06H3_03486</name>
</gene>
<dbReference type="EMBL" id="BARV01001138">
    <property type="protein sequence ID" value="GAH92454.1"/>
    <property type="molecule type" value="Genomic_DNA"/>
</dbReference>
<dbReference type="SUPFAM" id="SSF52540">
    <property type="entry name" value="P-loop containing nucleoside triphosphate hydrolases"/>
    <property type="match status" value="1"/>
</dbReference>
<dbReference type="PANTHER" id="PTHR13696:SF99">
    <property type="entry name" value="COBYRINIC ACID AC-DIAMIDE SYNTHASE"/>
    <property type="match status" value="1"/>
</dbReference>
<organism evidence="2">
    <name type="scientific">marine sediment metagenome</name>
    <dbReference type="NCBI Taxonomy" id="412755"/>
    <lineage>
        <taxon>unclassified sequences</taxon>
        <taxon>metagenomes</taxon>
        <taxon>ecological metagenomes</taxon>
    </lineage>
</organism>
<dbReference type="InterPro" id="IPR050678">
    <property type="entry name" value="DNA_Partitioning_ATPase"/>
</dbReference>
<accession>X1KQQ1</accession>
<sequence>MKIAISGKGGVGKTTLAALLGMAYAESGYRVIIADADPDGNMASALGIPPELAEGITPIVEMGDLIYERTGAQPGTIGSFFRLNPKVDDIPDRFSVEWEGIRLLVMGTIKG</sequence>
<dbReference type="Pfam" id="PF01656">
    <property type="entry name" value="CbiA"/>
    <property type="match status" value="1"/>
</dbReference>
<dbReference type="PANTHER" id="PTHR13696">
    <property type="entry name" value="P-LOOP CONTAINING NUCLEOSIDE TRIPHOSPHATE HYDROLASE"/>
    <property type="match status" value="1"/>
</dbReference>
<protein>
    <recommendedName>
        <fullName evidence="1">CobQ/CobB/MinD/ParA nucleotide binding domain-containing protein</fullName>
    </recommendedName>
</protein>
<proteinExistence type="predicted"/>
<reference evidence="2" key="1">
    <citation type="journal article" date="2014" name="Front. Microbiol.">
        <title>High frequency of phylogenetically diverse reductive dehalogenase-homologous genes in deep subseafloor sedimentary metagenomes.</title>
        <authorList>
            <person name="Kawai M."/>
            <person name="Futagami T."/>
            <person name="Toyoda A."/>
            <person name="Takaki Y."/>
            <person name="Nishi S."/>
            <person name="Hori S."/>
            <person name="Arai W."/>
            <person name="Tsubouchi T."/>
            <person name="Morono Y."/>
            <person name="Uchiyama I."/>
            <person name="Ito T."/>
            <person name="Fujiyama A."/>
            <person name="Inagaki F."/>
            <person name="Takami H."/>
        </authorList>
    </citation>
    <scope>NUCLEOTIDE SEQUENCE</scope>
    <source>
        <strain evidence="2">Expedition CK06-06</strain>
    </source>
</reference>
<feature type="non-terminal residue" evidence="2">
    <location>
        <position position="111"/>
    </location>
</feature>
<comment type="caution">
    <text evidence="2">The sequence shown here is derived from an EMBL/GenBank/DDBJ whole genome shotgun (WGS) entry which is preliminary data.</text>
</comment>
<dbReference type="Gene3D" id="3.40.50.300">
    <property type="entry name" value="P-loop containing nucleotide triphosphate hydrolases"/>
    <property type="match status" value="1"/>
</dbReference>
<feature type="domain" description="CobQ/CobB/MinD/ParA nucleotide binding" evidence="1">
    <location>
        <begin position="3"/>
        <end position="64"/>
    </location>
</feature>
<dbReference type="InterPro" id="IPR002586">
    <property type="entry name" value="CobQ/CobB/MinD/ParA_Nub-bd_dom"/>
</dbReference>
<evidence type="ECO:0000313" key="2">
    <source>
        <dbReference type="EMBL" id="GAH92454.1"/>
    </source>
</evidence>
<dbReference type="InterPro" id="IPR027417">
    <property type="entry name" value="P-loop_NTPase"/>
</dbReference>
<name>X1KQQ1_9ZZZZ</name>
<evidence type="ECO:0000259" key="1">
    <source>
        <dbReference type="Pfam" id="PF01656"/>
    </source>
</evidence>